<reference evidence="2 3" key="1">
    <citation type="submission" date="2017-10" db="EMBL/GenBank/DDBJ databases">
        <title>Sequencing the genomes of 1000 actinobacteria strains.</title>
        <authorList>
            <person name="Klenk H.-P."/>
        </authorList>
    </citation>
    <scope>NUCLEOTIDE SEQUENCE [LARGE SCALE GENOMIC DNA]</scope>
    <source>
        <strain evidence="2 3">DSM 20688</strain>
    </source>
</reference>
<evidence type="ECO:0000313" key="3">
    <source>
        <dbReference type="Proteomes" id="UP000221653"/>
    </source>
</evidence>
<organism evidence="2 3">
    <name type="scientific">Corynebacterium renale</name>
    <dbReference type="NCBI Taxonomy" id="1724"/>
    <lineage>
        <taxon>Bacteria</taxon>
        <taxon>Bacillati</taxon>
        <taxon>Actinomycetota</taxon>
        <taxon>Actinomycetes</taxon>
        <taxon>Mycobacteriales</taxon>
        <taxon>Corynebacteriaceae</taxon>
        <taxon>Corynebacterium</taxon>
    </lineage>
</organism>
<comment type="caution">
    <text evidence="2">The sequence shown here is derived from an EMBL/GenBank/DDBJ whole genome shotgun (WGS) entry which is preliminary data.</text>
</comment>
<dbReference type="STRING" id="1724.GCA_001044175_00881"/>
<proteinExistence type="predicted"/>
<dbReference type="EMBL" id="PDJF01000001">
    <property type="protein sequence ID" value="PFG28866.1"/>
    <property type="molecule type" value="Genomic_DNA"/>
</dbReference>
<dbReference type="PROSITE" id="PS51257">
    <property type="entry name" value="PROKAR_LIPOPROTEIN"/>
    <property type="match status" value="1"/>
</dbReference>
<accession>A0A2A9DR74</accession>
<protein>
    <recommendedName>
        <fullName evidence="4">Cell wall binding repeat protein</fullName>
    </recommendedName>
</protein>
<feature type="signal peptide" evidence="1">
    <location>
        <begin position="1"/>
        <end position="29"/>
    </location>
</feature>
<keyword evidence="3" id="KW-1185">Reference proteome</keyword>
<sequence length="547" mass="58848">MNKKFGVRGPVKRGVAVMAALMIGAGSLAACSSSEGDTTAATQKAKTIDPRFGDSPRTVADGAGLESSKLFFDTSETAIITADDVASRARAASLSVVTHAPVLVDTPETRAEIERLGATKVLLVGVPQFAAEGVETIVDPGTAEALSELTSLRFETREVGSPEELPAAIAQLDPEQPVELKVAGFPLETHPAPEDANLTFPVSSSRDGGQAPVILASPQTDPVDVANARAYGAEVKHLAFADPRIRPDEFEGVAGTPVVALGSAFGSSEQFAHTLELLENTKTEINGGGQLVFPGRRMIALYGHPSGGALGVMGEFDPAGAVAHAQELVAQYKQADPSENVMPAFEIIATVASEFPGVDGDFSNEADPEELKPYIDAIVDAGGYVVLDLQPGRARFIDQARRYEELLKNPNVGLALDPEWRIGPDEMPLQRVGSVEAAEVNEVAQWLADLTRENQLPQKAFVLHQFQVQMLRDRDQINTAHPELAFVLHADGHGVPEQKFDTWNVLRQDLGPGWFMAWKNFIDEDTPTFTPEQTWAIDPRPWFVSYQ</sequence>
<evidence type="ECO:0008006" key="4">
    <source>
        <dbReference type="Google" id="ProtNLM"/>
    </source>
</evidence>
<gene>
    <name evidence="2" type="ORF">ATK06_1995</name>
</gene>
<evidence type="ECO:0000313" key="2">
    <source>
        <dbReference type="EMBL" id="PFG28866.1"/>
    </source>
</evidence>
<name>A0A2A9DR74_9CORY</name>
<dbReference type="AlphaFoldDB" id="A0A2A9DR74"/>
<dbReference type="Proteomes" id="UP000221653">
    <property type="component" value="Unassembled WGS sequence"/>
</dbReference>
<feature type="chain" id="PRO_5038552715" description="Cell wall binding repeat protein" evidence="1">
    <location>
        <begin position="30"/>
        <end position="547"/>
    </location>
</feature>
<keyword evidence="1" id="KW-0732">Signal</keyword>
<evidence type="ECO:0000256" key="1">
    <source>
        <dbReference type="SAM" id="SignalP"/>
    </source>
</evidence>